<dbReference type="AlphaFoldDB" id="A0A7M7J405"/>
<dbReference type="GeneID" id="111243012"/>
<dbReference type="Gene3D" id="3.40.50.450">
    <property type="match status" value="1"/>
</dbReference>
<evidence type="ECO:0000313" key="2">
    <source>
        <dbReference type="EnsemblMetazoa" id="XP_022643741"/>
    </source>
</evidence>
<dbReference type="Pfam" id="PF15891">
    <property type="entry name" value="Nuc_deoxyri_tr2"/>
    <property type="match status" value="1"/>
</dbReference>
<dbReference type="InParanoid" id="A0A7M7J405"/>
<feature type="region of interest" description="Disordered" evidence="1">
    <location>
        <begin position="1"/>
        <end position="52"/>
    </location>
</feature>
<dbReference type="PANTHER" id="PTHR36300:SF1">
    <property type="entry name" value="RAW, ISOFORM A"/>
    <property type="match status" value="1"/>
</dbReference>
<dbReference type="OrthoDB" id="6493944at2759"/>
<dbReference type="GO" id="GO:0005886">
    <property type="term" value="C:plasma membrane"/>
    <property type="evidence" value="ECO:0007669"/>
    <property type="project" value="TreeGrafter"/>
</dbReference>
<dbReference type="KEGG" id="vde:111243012"/>
<dbReference type="EnsemblMetazoa" id="XM_022788006">
    <property type="protein sequence ID" value="XP_022643741"/>
    <property type="gene ID" value="LOC111243012"/>
</dbReference>
<sequence length="645" mass="72438">MDQISKLSINYGGPTDLGVTDSKPVTPPRRPKKHSKGSSSVPAGSPQQRIFSNIPFPSAAAAASPIAAVSSSCSKDSSISGCNNSEDGPGCSSEGRGDRQRIASDENEIRPLGNFTRRALEVWKKYVGSTQTTTSDCQTINLLFRGMEVIPLQAQLHEMLQLSRKTRRHTDTYLSYGVFSFYVAEMKYSEKIPISAKFLSVNRCFENRDTTGFLGKIQRAQHTTRTRCNPCRKISCGSPSLRKACRSSSQHSYYDVFLGGSCNPTQWRRDQAIPALKQAQVTYYNPQRSDWRPELIELEQQAKENARVLLFVHDKETRSLASMVEAGELSARRKQLILAIEDQGKGVMGEALSDREMQEMQRARNYMRSIAEACRVRVHAEIEAAVQGCIDIVKGHCKPNADETAPICDKNLGEKFIKIHSAFDNHSTNDTLSIPERRMAFRASTGRELPKELLMADTDSITFDQYCMINAEYRMMVKPNLLKVLGISWPSERYLPQYREPEKVFIGGPTGAKDWRTTVALPHFKKEHVSFRTRNDDSSKHFLPMEMQQIESCKILLFVFPSDTWGAPEMIMASFYIGLEKFKVVLCIQDVSVGSQIYGEKVSTTQAKDYNRGRSYLSDQATRSRVPVYSDITEAVAKAAELAKE</sequence>
<feature type="region of interest" description="Disordered" evidence="1">
    <location>
        <begin position="77"/>
        <end position="108"/>
    </location>
</feature>
<keyword evidence="3" id="KW-1185">Reference proteome</keyword>
<evidence type="ECO:0000256" key="1">
    <source>
        <dbReference type="SAM" id="MobiDB-lite"/>
    </source>
</evidence>
<dbReference type="Proteomes" id="UP000594260">
    <property type="component" value="Unplaced"/>
</dbReference>
<feature type="compositionally biased region" description="Basic and acidic residues" evidence="1">
    <location>
        <begin position="95"/>
        <end position="108"/>
    </location>
</feature>
<evidence type="ECO:0000313" key="3">
    <source>
        <dbReference type="Proteomes" id="UP000594260"/>
    </source>
</evidence>
<dbReference type="RefSeq" id="XP_022643741.1">
    <property type="nucleotide sequence ID" value="XM_022788006.1"/>
</dbReference>
<reference evidence="2" key="1">
    <citation type="submission" date="2021-01" db="UniProtKB">
        <authorList>
            <consortium name="EnsemblMetazoa"/>
        </authorList>
    </citation>
    <scope>IDENTIFICATION</scope>
</reference>
<feature type="compositionally biased region" description="Polar residues" evidence="1">
    <location>
        <begin position="37"/>
        <end position="51"/>
    </location>
</feature>
<dbReference type="CTD" id="44851"/>
<dbReference type="FunCoup" id="A0A7M7J405">
    <property type="interactions" value="168"/>
</dbReference>
<protein>
    <submittedName>
        <fullName evidence="2">Uncharacterized protein</fullName>
    </submittedName>
</protein>
<dbReference type="InterPro" id="IPR039470">
    <property type="entry name" value="Nuc_deoxyri_tr2"/>
</dbReference>
<name>A0A7M7J405_VARDE</name>
<accession>A0A7M7J405</accession>
<dbReference type="PANTHER" id="PTHR36300">
    <property type="entry name" value="RAW, ISOFORM A"/>
    <property type="match status" value="1"/>
</dbReference>
<organism evidence="2 3">
    <name type="scientific">Varroa destructor</name>
    <name type="common">Honeybee mite</name>
    <dbReference type="NCBI Taxonomy" id="109461"/>
    <lineage>
        <taxon>Eukaryota</taxon>
        <taxon>Metazoa</taxon>
        <taxon>Ecdysozoa</taxon>
        <taxon>Arthropoda</taxon>
        <taxon>Chelicerata</taxon>
        <taxon>Arachnida</taxon>
        <taxon>Acari</taxon>
        <taxon>Parasitiformes</taxon>
        <taxon>Mesostigmata</taxon>
        <taxon>Gamasina</taxon>
        <taxon>Dermanyssoidea</taxon>
        <taxon>Varroidae</taxon>
        <taxon>Varroa</taxon>
    </lineage>
</organism>
<proteinExistence type="predicted"/>